<dbReference type="Proteomes" id="UP001145114">
    <property type="component" value="Unassembled WGS sequence"/>
</dbReference>
<name>A0ACC1HRF5_9FUNG</name>
<evidence type="ECO:0000313" key="1">
    <source>
        <dbReference type="EMBL" id="KAJ1678256.1"/>
    </source>
</evidence>
<gene>
    <name evidence="1" type="ORF">EV182_004439</name>
</gene>
<keyword evidence="2" id="KW-1185">Reference proteome</keyword>
<sequence>MRDFQVHNGHKSPTTHKHDVAILVQNQYADHTPYLPMTSERVCVTFIDWFRLTVINVHAPTLPVQGFFDDLSQNVTQLRQAGWTTIVTGNFNLSRLPQDRSKNRTDANIMACTDELNSLIYTNSLVDMETHLAPPANNETDCYTFCHSMSEHRYWTSRIDYVMVPSELLGHPNSSYSTIPHNNLDHKSLMVVLVPPSEAPPQTTKHSYRALHNEIGAKRHCKKVNKILADGLEQMTKAWDHDPEKLFPAFSGMLAEVLEYFQRDERQWDKMQLKELGKLLSQHRRESKQCRTRPQNRVKNNKTMIAPNHGLIKTMVQETTVQIK</sequence>
<evidence type="ECO:0000313" key="2">
    <source>
        <dbReference type="Proteomes" id="UP001145114"/>
    </source>
</evidence>
<proteinExistence type="predicted"/>
<accession>A0ACC1HRF5</accession>
<reference evidence="1" key="1">
    <citation type="submission" date="2022-06" db="EMBL/GenBank/DDBJ databases">
        <title>Phylogenomic reconstructions and comparative analyses of Kickxellomycotina fungi.</title>
        <authorList>
            <person name="Reynolds N.K."/>
            <person name="Stajich J.E."/>
            <person name="Barry K."/>
            <person name="Grigoriev I.V."/>
            <person name="Crous P."/>
            <person name="Smith M.E."/>
        </authorList>
    </citation>
    <scope>NUCLEOTIDE SEQUENCE</scope>
    <source>
        <strain evidence="1">RSA 2271</strain>
    </source>
</reference>
<comment type="caution">
    <text evidence="1">The sequence shown here is derived from an EMBL/GenBank/DDBJ whole genome shotgun (WGS) entry which is preliminary data.</text>
</comment>
<organism evidence="1 2">
    <name type="scientific">Spiromyces aspiralis</name>
    <dbReference type="NCBI Taxonomy" id="68401"/>
    <lineage>
        <taxon>Eukaryota</taxon>
        <taxon>Fungi</taxon>
        <taxon>Fungi incertae sedis</taxon>
        <taxon>Zoopagomycota</taxon>
        <taxon>Kickxellomycotina</taxon>
        <taxon>Kickxellomycetes</taxon>
        <taxon>Kickxellales</taxon>
        <taxon>Kickxellaceae</taxon>
        <taxon>Spiromyces</taxon>
    </lineage>
</organism>
<dbReference type="EMBL" id="JAMZIH010001361">
    <property type="protein sequence ID" value="KAJ1678256.1"/>
    <property type="molecule type" value="Genomic_DNA"/>
</dbReference>
<protein>
    <submittedName>
        <fullName evidence="1">Uncharacterized protein</fullName>
    </submittedName>
</protein>